<dbReference type="AlphaFoldDB" id="A0A850PDB0"/>
<proteinExistence type="inferred from homology"/>
<keyword evidence="5" id="KW-1185">Reference proteome</keyword>
<dbReference type="EMBL" id="JABXXR010000045">
    <property type="protein sequence ID" value="NVN40470.1"/>
    <property type="molecule type" value="Genomic_DNA"/>
</dbReference>
<organism evidence="4 5">
    <name type="scientific">Ameyamaea chiangmaiensis</name>
    <dbReference type="NCBI Taxonomy" id="442969"/>
    <lineage>
        <taxon>Bacteria</taxon>
        <taxon>Pseudomonadati</taxon>
        <taxon>Pseudomonadota</taxon>
        <taxon>Alphaproteobacteria</taxon>
        <taxon>Acetobacterales</taxon>
        <taxon>Acetobacteraceae</taxon>
        <taxon>Ameyamaea</taxon>
    </lineage>
</organism>
<evidence type="ECO:0000256" key="1">
    <source>
        <dbReference type="ARBA" id="ARBA00022741"/>
    </source>
</evidence>
<dbReference type="PANTHER" id="PTHR33359:SF1">
    <property type="entry name" value="MOLYBDOPTERIN SYNTHASE SULFUR CARRIER SUBUNIT"/>
    <property type="match status" value="1"/>
</dbReference>
<dbReference type="NCBIfam" id="TIGR01682">
    <property type="entry name" value="moaD"/>
    <property type="match status" value="1"/>
</dbReference>
<evidence type="ECO:0000256" key="2">
    <source>
        <dbReference type="ARBA" id="ARBA00024200"/>
    </source>
</evidence>
<dbReference type="RefSeq" id="WP_176613432.1">
    <property type="nucleotide sequence ID" value="NZ_JAGYFJ010000001.1"/>
</dbReference>
<sequence>MKDVSITVLYFASLRDRLGLDRERYALTSPDATVATVLDALAERHDALREAIGAGAVIRAAVNQQFATPATPVAAGDEVAFFPPVTGG</sequence>
<name>A0A850PDB0_9PROT</name>
<evidence type="ECO:0000313" key="4">
    <source>
        <dbReference type="EMBL" id="NVN40470.1"/>
    </source>
</evidence>
<dbReference type="InterPro" id="IPR012675">
    <property type="entry name" value="Beta-grasp_dom_sf"/>
</dbReference>
<dbReference type="GO" id="GO:1990133">
    <property type="term" value="C:molybdopterin adenylyltransferase complex"/>
    <property type="evidence" value="ECO:0007669"/>
    <property type="project" value="TreeGrafter"/>
</dbReference>
<dbReference type="InterPro" id="IPR044672">
    <property type="entry name" value="MOCS2A"/>
</dbReference>
<evidence type="ECO:0000313" key="5">
    <source>
        <dbReference type="Proteomes" id="UP000585665"/>
    </source>
</evidence>
<dbReference type="SUPFAM" id="SSF54285">
    <property type="entry name" value="MoaD/ThiS"/>
    <property type="match status" value="1"/>
</dbReference>
<dbReference type="UniPathway" id="UPA00344"/>
<dbReference type="GO" id="GO:0000166">
    <property type="term" value="F:nucleotide binding"/>
    <property type="evidence" value="ECO:0007669"/>
    <property type="project" value="UniProtKB-KW"/>
</dbReference>
<protein>
    <recommendedName>
        <fullName evidence="3">Molybdopterin synthase sulfur carrier subunit</fullName>
    </recommendedName>
</protein>
<accession>A0A850PDB0</accession>
<dbReference type="CDD" id="cd00754">
    <property type="entry name" value="Ubl_MoaD"/>
    <property type="match status" value="1"/>
</dbReference>
<comment type="similarity">
    <text evidence="2">Belongs to the MoaD family.</text>
</comment>
<dbReference type="PANTHER" id="PTHR33359">
    <property type="entry name" value="MOLYBDOPTERIN SYNTHASE SULFUR CARRIER SUBUNIT"/>
    <property type="match status" value="1"/>
</dbReference>
<dbReference type="InterPro" id="IPR016155">
    <property type="entry name" value="Mopterin_synth/thiamin_S_b"/>
</dbReference>
<comment type="caution">
    <text evidence="4">The sequence shown here is derived from an EMBL/GenBank/DDBJ whole genome shotgun (WGS) entry which is preliminary data.</text>
</comment>
<dbReference type="InterPro" id="IPR003749">
    <property type="entry name" value="ThiS/MoaD-like"/>
</dbReference>
<keyword evidence="1" id="KW-0547">Nucleotide-binding</keyword>
<dbReference type="Proteomes" id="UP000585665">
    <property type="component" value="Unassembled WGS sequence"/>
</dbReference>
<gene>
    <name evidence="4" type="primary">moaD</name>
    <name evidence="4" type="ORF">HUK82_07825</name>
</gene>
<dbReference type="GO" id="GO:0006777">
    <property type="term" value="P:Mo-molybdopterin cofactor biosynthetic process"/>
    <property type="evidence" value="ECO:0007669"/>
    <property type="project" value="InterPro"/>
</dbReference>
<dbReference type="Pfam" id="PF02597">
    <property type="entry name" value="ThiS"/>
    <property type="match status" value="1"/>
</dbReference>
<evidence type="ECO:0000256" key="3">
    <source>
        <dbReference type="ARBA" id="ARBA00024247"/>
    </source>
</evidence>
<reference evidence="4 5" key="1">
    <citation type="submission" date="2020-06" db="EMBL/GenBank/DDBJ databases">
        <title>Description of novel acetic acid bacteria.</title>
        <authorList>
            <person name="Sombolestani A."/>
        </authorList>
    </citation>
    <scope>NUCLEOTIDE SEQUENCE [LARGE SCALE GENOMIC DNA]</scope>
    <source>
        <strain evidence="4 5">LMG 27010</strain>
    </source>
</reference>
<dbReference type="Gene3D" id="3.10.20.30">
    <property type="match status" value="1"/>
</dbReference>